<keyword evidence="1" id="KW-1133">Transmembrane helix</keyword>
<dbReference type="Pfam" id="PF04070">
    <property type="entry name" value="DUF378"/>
    <property type="match status" value="1"/>
</dbReference>
<reference evidence="2 3" key="1">
    <citation type="submission" date="2018-12" db="EMBL/GenBank/DDBJ databases">
        <authorList>
            <person name="Sun L."/>
            <person name="Chen Z."/>
        </authorList>
    </citation>
    <scope>NUCLEOTIDE SEQUENCE [LARGE SCALE GENOMIC DNA]</scope>
    <source>
        <strain evidence="2 3">3-5-3</strain>
    </source>
</reference>
<gene>
    <name evidence="2" type="ORF">EJP77_07345</name>
</gene>
<dbReference type="RefSeq" id="WP_127198570.1">
    <property type="nucleotide sequence ID" value="NZ_RZNX01000002.1"/>
</dbReference>
<accession>A0A433XHB5</accession>
<dbReference type="PANTHER" id="PTHR37304:SF1">
    <property type="entry name" value="MEMBRANE PROTEIN"/>
    <property type="match status" value="1"/>
</dbReference>
<feature type="transmembrane region" description="Helical" evidence="1">
    <location>
        <begin position="45"/>
        <end position="63"/>
    </location>
</feature>
<organism evidence="2 3">
    <name type="scientific">Paenibacillus zeisoli</name>
    <dbReference type="NCBI Taxonomy" id="2496267"/>
    <lineage>
        <taxon>Bacteria</taxon>
        <taxon>Bacillati</taxon>
        <taxon>Bacillota</taxon>
        <taxon>Bacilli</taxon>
        <taxon>Bacillales</taxon>
        <taxon>Paenibacillaceae</taxon>
        <taxon>Paenibacillus</taxon>
    </lineage>
</organism>
<keyword evidence="1" id="KW-0812">Transmembrane</keyword>
<dbReference type="InterPro" id="IPR007211">
    <property type="entry name" value="DUF378"/>
</dbReference>
<sequence>MKTLDTVALVLLIVGGLNWLLVGLFKFDLVAAIFGGADSGLSRLVYVIVGLCALYSIKFLAGINNRERA</sequence>
<feature type="transmembrane region" description="Helical" evidence="1">
    <location>
        <begin position="7"/>
        <end position="25"/>
    </location>
</feature>
<dbReference type="OrthoDB" id="9812136at2"/>
<dbReference type="AlphaFoldDB" id="A0A433XHB5"/>
<dbReference type="PANTHER" id="PTHR37304">
    <property type="entry name" value="MEMBRANE PROTEIN-RELATED"/>
    <property type="match status" value="1"/>
</dbReference>
<keyword evidence="1" id="KW-0472">Membrane</keyword>
<evidence type="ECO:0000256" key="1">
    <source>
        <dbReference type="SAM" id="Phobius"/>
    </source>
</evidence>
<evidence type="ECO:0000313" key="3">
    <source>
        <dbReference type="Proteomes" id="UP000272464"/>
    </source>
</evidence>
<dbReference type="Proteomes" id="UP000272464">
    <property type="component" value="Unassembled WGS sequence"/>
</dbReference>
<proteinExistence type="predicted"/>
<name>A0A433XHB5_9BACL</name>
<protein>
    <submittedName>
        <fullName evidence="2">DUF378 domain-containing protein</fullName>
    </submittedName>
</protein>
<comment type="caution">
    <text evidence="2">The sequence shown here is derived from an EMBL/GenBank/DDBJ whole genome shotgun (WGS) entry which is preliminary data.</text>
</comment>
<keyword evidence="3" id="KW-1185">Reference proteome</keyword>
<evidence type="ECO:0000313" key="2">
    <source>
        <dbReference type="EMBL" id="RUT33456.1"/>
    </source>
</evidence>
<dbReference type="EMBL" id="RZNX01000002">
    <property type="protein sequence ID" value="RUT33456.1"/>
    <property type="molecule type" value="Genomic_DNA"/>
</dbReference>